<dbReference type="Proteomes" id="UP000046395">
    <property type="component" value="Unassembled WGS sequence"/>
</dbReference>
<feature type="domain" description="Integrase catalytic" evidence="7">
    <location>
        <begin position="500"/>
        <end position="660"/>
    </location>
</feature>
<dbReference type="GO" id="GO:0003676">
    <property type="term" value="F:nucleic acid binding"/>
    <property type="evidence" value="ECO:0007669"/>
    <property type="project" value="InterPro"/>
</dbReference>
<dbReference type="SUPFAM" id="SSF53098">
    <property type="entry name" value="Ribonuclease H-like"/>
    <property type="match status" value="1"/>
</dbReference>
<keyword evidence="6" id="KW-0695">RNA-directed DNA polymerase</keyword>
<dbReference type="CDD" id="cd09274">
    <property type="entry name" value="RNase_HI_RT_Ty3"/>
    <property type="match status" value="1"/>
</dbReference>
<keyword evidence="3" id="KW-0540">Nuclease</keyword>
<dbReference type="InterPro" id="IPR043502">
    <property type="entry name" value="DNA/RNA_pol_sf"/>
</dbReference>
<dbReference type="Pfam" id="PF00078">
    <property type="entry name" value="RVT_1"/>
    <property type="match status" value="1"/>
</dbReference>
<evidence type="ECO:0000256" key="2">
    <source>
        <dbReference type="ARBA" id="ARBA00022695"/>
    </source>
</evidence>
<dbReference type="InterPro" id="IPR001584">
    <property type="entry name" value="Integrase_cat-core"/>
</dbReference>
<evidence type="ECO:0000313" key="9">
    <source>
        <dbReference type="WBParaSite" id="TMUE_0000000670.1"/>
    </source>
</evidence>
<protein>
    <submittedName>
        <fullName evidence="9">Integrase catalytic domain-containing protein</fullName>
    </submittedName>
</protein>
<organism evidence="8 9">
    <name type="scientific">Trichuris muris</name>
    <name type="common">Mouse whipworm</name>
    <dbReference type="NCBI Taxonomy" id="70415"/>
    <lineage>
        <taxon>Eukaryota</taxon>
        <taxon>Metazoa</taxon>
        <taxon>Ecdysozoa</taxon>
        <taxon>Nematoda</taxon>
        <taxon>Enoplea</taxon>
        <taxon>Dorylaimia</taxon>
        <taxon>Trichinellida</taxon>
        <taxon>Trichuridae</taxon>
        <taxon>Trichuris</taxon>
    </lineage>
</organism>
<dbReference type="AlphaFoldDB" id="A0A5S6Q0B3"/>
<dbReference type="PANTHER" id="PTHR37984:SF5">
    <property type="entry name" value="PROTEIN NYNRIN-LIKE"/>
    <property type="match status" value="1"/>
</dbReference>
<evidence type="ECO:0000256" key="4">
    <source>
        <dbReference type="ARBA" id="ARBA00022759"/>
    </source>
</evidence>
<dbReference type="Gene3D" id="3.30.70.270">
    <property type="match status" value="2"/>
</dbReference>
<evidence type="ECO:0000256" key="5">
    <source>
        <dbReference type="ARBA" id="ARBA00022801"/>
    </source>
</evidence>
<dbReference type="InterPro" id="IPR050951">
    <property type="entry name" value="Retrovirus_Pol_polyprotein"/>
</dbReference>
<evidence type="ECO:0000259" key="7">
    <source>
        <dbReference type="PROSITE" id="PS50994"/>
    </source>
</evidence>
<dbReference type="GO" id="GO:0015074">
    <property type="term" value="P:DNA integration"/>
    <property type="evidence" value="ECO:0007669"/>
    <property type="project" value="InterPro"/>
</dbReference>
<dbReference type="Pfam" id="PF00665">
    <property type="entry name" value="rve"/>
    <property type="match status" value="1"/>
</dbReference>
<evidence type="ECO:0000256" key="1">
    <source>
        <dbReference type="ARBA" id="ARBA00022679"/>
    </source>
</evidence>
<proteinExistence type="predicted"/>
<dbReference type="InterPro" id="IPR000477">
    <property type="entry name" value="RT_dom"/>
</dbReference>
<dbReference type="PANTHER" id="PTHR37984">
    <property type="entry name" value="PROTEIN CBG26694"/>
    <property type="match status" value="1"/>
</dbReference>
<dbReference type="GO" id="GO:0003964">
    <property type="term" value="F:RNA-directed DNA polymerase activity"/>
    <property type="evidence" value="ECO:0007669"/>
    <property type="project" value="UniProtKB-KW"/>
</dbReference>
<keyword evidence="4" id="KW-0255">Endonuclease</keyword>
<dbReference type="Pfam" id="PF17917">
    <property type="entry name" value="RT_RNaseH"/>
    <property type="match status" value="1"/>
</dbReference>
<evidence type="ECO:0000313" key="8">
    <source>
        <dbReference type="Proteomes" id="UP000046395"/>
    </source>
</evidence>
<dbReference type="InterPro" id="IPR043128">
    <property type="entry name" value="Rev_trsase/Diguanyl_cyclase"/>
</dbReference>
<name>A0A5S6Q0B3_TRIMR</name>
<evidence type="ECO:0000256" key="3">
    <source>
        <dbReference type="ARBA" id="ARBA00022722"/>
    </source>
</evidence>
<evidence type="ECO:0000256" key="6">
    <source>
        <dbReference type="ARBA" id="ARBA00022918"/>
    </source>
</evidence>
<dbReference type="InterPro" id="IPR012337">
    <property type="entry name" value="RNaseH-like_sf"/>
</dbReference>
<dbReference type="Gene3D" id="3.10.20.370">
    <property type="match status" value="1"/>
</dbReference>
<accession>A0A5S6Q0B3</accession>
<dbReference type="WBParaSite" id="TMUE_0000000670.1">
    <property type="protein sequence ID" value="TMUE_0000000670.1"/>
    <property type="gene ID" value="WBGene00296600"/>
</dbReference>
<dbReference type="Gene3D" id="3.30.420.10">
    <property type="entry name" value="Ribonuclease H-like superfamily/Ribonuclease H"/>
    <property type="match status" value="1"/>
</dbReference>
<dbReference type="GO" id="GO:0004519">
    <property type="term" value="F:endonuclease activity"/>
    <property type="evidence" value="ECO:0007669"/>
    <property type="project" value="UniProtKB-KW"/>
</dbReference>
<dbReference type="Gene3D" id="3.10.10.10">
    <property type="entry name" value="HIV Type 1 Reverse Transcriptase, subunit A, domain 1"/>
    <property type="match status" value="1"/>
</dbReference>
<sequence length="693" mass="78879">MASSSTAVTSLGHTITDLLLKGRLYKNDFQRRHKSLVLEYGGSLPPLAVSCLTTLMADPPRLFAHLTPDCHPVATKSRRFSREDSSFIRNEVQRLLKEGIIEPSDSPWRAQVLITKDDKRKRRLVVDYSQTINRFTLRDGYPLPRIDAMVHDVAKYKFFSTIDLKSAYHQIPIHPDDKPFTAFEAVGGELSTLSSRRKNSVASLRISMILPFAAARKWNFTFNKDKTFFAMTKLRVLGYEIENGKIRPDPTRLQPLLDMPVPRDKKSLQRALGLFAYYSQWIPNYSSKVRPLIGISAFPLPNEAQKAFQKIKSDIEKSAVHSIDESVPFEVETDASDVAIAAVLNQLGRPVAFFSRALQPHERRYAAVEKEAHAIIEAIRHWRHYLTGQHFTIKTDQRSVRFMFDKHHKNFDIVHRPGKDNIPPDVLSRACCRMVTQDWRQLKLLHEGLCHPGVTRMYHFVRSKNLPYSLDEIRALIKHCRVCAECKPVFYKPPNGTVIKATQPFERLNLDFKGPLPGDSASRFLLCIVDEYSRFPFAIPCPDTSSASVIRALTELFSLFGSPAYVHSDRGSAFMSREVKDFLTSRGIACSRTTAYNPQGNGQAERYVGVIWKTITLALESRGLAIHHWRNVLPEALSSLRTLLCTATNTTPHERMFVFDRRCAPEISLPEWLRRPGPVLLKKQVRASKTDPS</sequence>
<dbReference type="STRING" id="70415.A0A5S6Q0B3"/>
<dbReference type="PROSITE" id="PS50994">
    <property type="entry name" value="INTEGRASE"/>
    <property type="match status" value="1"/>
</dbReference>
<dbReference type="InterPro" id="IPR041373">
    <property type="entry name" value="RT_RNaseH"/>
</dbReference>
<keyword evidence="5" id="KW-0378">Hydrolase</keyword>
<reference evidence="9" key="1">
    <citation type="submission" date="2019-12" db="UniProtKB">
        <authorList>
            <consortium name="WormBaseParasite"/>
        </authorList>
    </citation>
    <scope>IDENTIFICATION</scope>
</reference>
<dbReference type="InterPro" id="IPR036397">
    <property type="entry name" value="RNaseH_sf"/>
</dbReference>
<keyword evidence="2" id="KW-0548">Nucleotidyltransferase</keyword>
<dbReference type="FunFam" id="3.10.20.370:FF:000001">
    <property type="entry name" value="Retrovirus-related Pol polyprotein from transposon 17.6-like protein"/>
    <property type="match status" value="1"/>
</dbReference>
<dbReference type="GO" id="GO:0042575">
    <property type="term" value="C:DNA polymerase complex"/>
    <property type="evidence" value="ECO:0007669"/>
    <property type="project" value="UniProtKB-ARBA"/>
</dbReference>
<dbReference type="SUPFAM" id="SSF56672">
    <property type="entry name" value="DNA/RNA polymerases"/>
    <property type="match status" value="1"/>
</dbReference>
<keyword evidence="1" id="KW-0808">Transferase</keyword>
<keyword evidence="8" id="KW-1185">Reference proteome</keyword>
<dbReference type="CDD" id="cd01647">
    <property type="entry name" value="RT_LTR"/>
    <property type="match status" value="1"/>
</dbReference>
<dbReference type="GO" id="GO:0016787">
    <property type="term" value="F:hydrolase activity"/>
    <property type="evidence" value="ECO:0007669"/>
    <property type="project" value="UniProtKB-KW"/>
</dbReference>